<evidence type="ECO:0000313" key="2">
    <source>
        <dbReference type="Proteomes" id="UP000050356"/>
    </source>
</evidence>
<sequence>MNDKWSAEQTAAISDVVTRRVTARIGIFFDGTGNNRVNSQIGADCQALIEMNGGQHIKECAGRHVHPGSSYSNDLSNIARLV</sequence>
<feature type="non-terminal residue" evidence="1">
    <location>
        <position position="82"/>
    </location>
</feature>
<organism evidence="1 2">
    <name type="scientific">Pseudomonas syringae pv. cerasicola</name>
    <dbReference type="NCBI Taxonomy" id="264451"/>
    <lineage>
        <taxon>Bacteria</taxon>
        <taxon>Pseudomonadati</taxon>
        <taxon>Pseudomonadota</taxon>
        <taxon>Gammaproteobacteria</taxon>
        <taxon>Pseudomonadales</taxon>
        <taxon>Pseudomonadaceae</taxon>
        <taxon>Pseudomonas</taxon>
        <taxon>Pseudomonas syringae</taxon>
    </lineage>
</organism>
<evidence type="ECO:0008006" key="3">
    <source>
        <dbReference type="Google" id="ProtNLM"/>
    </source>
</evidence>
<dbReference type="AlphaFoldDB" id="A0A0P9MIW9"/>
<accession>A0A0P9MIW9</accession>
<evidence type="ECO:0000313" key="1">
    <source>
        <dbReference type="EMBL" id="KPW91828.1"/>
    </source>
</evidence>
<dbReference type="Proteomes" id="UP000050356">
    <property type="component" value="Unassembled WGS sequence"/>
</dbReference>
<gene>
    <name evidence="1" type="ORF">ALO50_04686</name>
</gene>
<protein>
    <recommendedName>
        <fullName evidence="3">DUF2235 domain-containing protein</fullName>
    </recommendedName>
</protein>
<comment type="caution">
    <text evidence="1">The sequence shown here is derived from an EMBL/GenBank/DDBJ whole genome shotgun (WGS) entry which is preliminary data.</text>
</comment>
<reference evidence="1 2" key="1">
    <citation type="submission" date="2015-09" db="EMBL/GenBank/DDBJ databases">
        <title>Genome announcement of multiple Pseudomonas syringae strains.</title>
        <authorList>
            <person name="Thakur S."/>
            <person name="Wang P.W."/>
            <person name="Gong Y."/>
            <person name="Weir B.S."/>
            <person name="Guttman D.S."/>
        </authorList>
    </citation>
    <scope>NUCLEOTIDE SEQUENCE [LARGE SCALE GENOMIC DNA]</scope>
    <source>
        <strain evidence="1 2">ICMP17524</strain>
    </source>
</reference>
<dbReference type="EMBL" id="LJQA01000521">
    <property type="protein sequence ID" value="KPW91828.1"/>
    <property type="molecule type" value="Genomic_DNA"/>
</dbReference>
<name>A0A0P9MIW9_PSESX</name>
<proteinExistence type="predicted"/>